<gene>
    <name evidence="10" type="primary">FPR3_1</name>
    <name evidence="10" type="ORF">LTR82_006709</name>
</gene>
<feature type="compositionally biased region" description="Acidic residues" evidence="8">
    <location>
        <begin position="166"/>
        <end position="182"/>
    </location>
</feature>
<evidence type="ECO:0000256" key="3">
    <source>
        <dbReference type="ARBA" id="ARBA00007838"/>
    </source>
</evidence>
<dbReference type="Gene3D" id="2.60.120.340">
    <property type="entry name" value="Nucleoplasmin core domain"/>
    <property type="match status" value="1"/>
</dbReference>
<dbReference type="AlphaFoldDB" id="A0AAN6FTX4"/>
<dbReference type="PROSITE" id="PS50059">
    <property type="entry name" value="FKBP_PPIASE"/>
    <property type="match status" value="1"/>
</dbReference>
<feature type="region of interest" description="Disordered" evidence="8">
    <location>
        <begin position="225"/>
        <end position="401"/>
    </location>
</feature>
<dbReference type="FunFam" id="3.10.50.40:FF:000006">
    <property type="entry name" value="Peptidyl-prolyl cis-trans isomerase"/>
    <property type="match status" value="1"/>
</dbReference>
<proteinExistence type="inferred from homology"/>
<reference evidence="10" key="1">
    <citation type="submission" date="2021-12" db="EMBL/GenBank/DDBJ databases">
        <title>Black yeast isolated from Biological Soil Crust.</title>
        <authorList>
            <person name="Kurbessoian T."/>
        </authorList>
    </citation>
    <scope>NUCLEOTIDE SEQUENCE</scope>
    <source>
        <strain evidence="10">CCFEE 5208</strain>
    </source>
</reference>
<evidence type="ECO:0000313" key="11">
    <source>
        <dbReference type="Proteomes" id="UP001168146"/>
    </source>
</evidence>
<feature type="region of interest" description="Disordered" evidence="8">
    <location>
        <begin position="61"/>
        <end position="117"/>
    </location>
</feature>
<dbReference type="GO" id="GO:0003755">
    <property type="term" value="F:peptidyl-prolyl cis-trans isomerase activity"/>
    <property type="evidence" value="ECO:0007669"/>
    <property type="project" value="UniProtKB-KW"/>
</dbReference>
<comment type="subunit">
    <text evidence="4">Binds to histones H3 and H4.</text>
</comment>
<feature type="compositionally biased region" description="Basic and acidic residues" evidence="8">
    <location>
        <begin position="317"/>
        <end position="330"/>
    </location>
</feature>
<dbReference type="EMBL" id="JASUXU010000017">
    <property type="protein sequence ID" value="KAK0322256.1"/>
    <property type="molecule type" value="Genomic_DNA"/>
</dbReference>
<name>A0AAN6FTX4_9PEZI</name>
<evidence type="ECO:0000256" key="2">
    <source>
        <dbReference type="ARBA" id="ARBA00002221"/>
    </source>
</evidence>
<dbReference type="Pfam" id="PF17800">
    <property type="entry name" value="NPL"/>
    <property type="match status" value="1"/>
</dbReference>
<dbReference type="Gene3D" id="3.10.50.40">
    <property type="match status" value="1"/>
</dbReference>
<keyword evidence="6 7" id="KW-0413">Isomerase</keyword>
<evidence type="ECO:0000256" key="5">
    <source>
        <dbReference type="ARBA" id="ARBA00023110"/>
    </source>
</evidence>
<feature type="compositionally biased region" description="Basic and acidic residues" evidence="8">
    <location>
        <begin position="288"/>
        <end position="306"/>
    </location>
</feature>
<evidence type="ECO:0000313" key="10">
    <source>
        <dbReference type="EMBL" id="KAK0322256.1"/>
    </source>
</evidence>
<dbReference type="GO" id="GO:0005730">
    <property type="term" value="C:nucleolus"/>
    <property type="evidence" value="ECO:0007669"/>
    <property type="project" value="TreeGrafter"/>
</dbReference>
<evidence type="ECO:0000259" key="9">
    <source>
        <dbReference type="PROSITE" id="PS50059"/>
    </source>
</evidence>
<dbReference type="PIRSF" id="PIRSF001473">
    <property type="entry name" value="FK506-bp_FPR3"/>
    <property type="match status" value="1"/>
</dbReference>
<feature type="compositionally biased region" description="Basic and acidic residues" evidence="8">
    <location>
        <begin position="363"/>
        <end position="375"/>
    </location>
</feature>
<evidence type="ECO:0000256" key="6">
    <source>
        <dbReference type="ARBA" id="ARBA00023235"/>
    </source>
</evidence>
<accession>A0AAN6FTX4</accession>
<dbReference type="GO" id="GO:0000785">
    <property type="term" value="C:chromatin"/>
    <property type="evidence" value="ECO:0007669"/>
    <property type="project" value="TreeGrafter"/>
</dbReference>
<comment type="caution">
    <text evidence="10">The sequence shown here is derived from an EMBL/GenBank/DDBJ whole genome shotgun (WGS) entry which is preliminary data.</text>
</comment>
<feature type="region of interest" description="Disordered" evidence="8">
    <location>
        <begin position="131"/>
        <end position="182"/>
    </location>
</feature>
<comment type="catalytic activity">
    <reaction evidence="1 7">
        <text>[protein]-peptidylproline (omega=180) = [protein]-peptidylproline (omega=0)</text>
        <dbReference type="Rhea" id="RHEA:16237"/>
        <dbReference type="Rhea" id="RHEA-COMP:10747"/>
        <dbReference type="Rhea" id="RHEA-COMP:10748"/>
        <dbReference type="ChEBI" id="CHEBI:83833"/>
        <dbReference type="ChEBI" id="CHEBI:83834"/>
        <dbReference type="EC" id="5.2.1.8"/>
    </reaction>
</comment>
<evidence type="ECO:0000256" key="4">
    <source>
        <dbReference type="ARBA" id="ARBA00011865"/>
    </source>
</evidence>
<feature type="compositionally biased region" description="Acidic residues" evidence="8">
    <location>
        <begin position="131"/>
        <end position="143"/>
    </location>
</feature>
<keyword evidence="5 7" id="KW-0697">Rotamase</keyword>
<protein>
    <recommendedName>
        <fullName evidence="7">peptidylprolyl isomerase</fullName>
        <ecNumber evidence="7">5.2.1.8</ecNumber>
    </recommendedName>
</protein>
<feature type="compositionally biased region" description="Basic and acidic residues" evidence="8">
    <location>
        <begin position="382"/>
        <end position="398"/>
    </location>
</feature>
<sequence length="516" mass="55673">MSGMLPMAMFGQEVIPDDVAVIAGGDVPAAFRITMAAIDPTAAPLGDEGAVPRATLKIIRQPLDASDMYDEDDSDDSEDFDADEMDAMLGGNGDDSEDEDEDEAANGGPSDPSKTKQARVIAALKKLGEVDGMDVDDDDDDDEAPKTNGVNGVSKSVKAKGKMPASDEDEDEEDSEDGEDEIEEFVICTLDPEKNYQQTLDLTIGEKEMVFFKVTGTHSIYLTGNYVAPDHDHQDMYDPDDESDEDYDLEPSEDELDEMDALDDMEDPRITEVAEEEDAPKLVATSKKAAEKKGADKNANKKRSAEEEVEPQTLDEMIQKESAGETEPKLSKKQMKKQKKNDGTAAIAPKAGEETAEAPSSGKSDRKVSFAKDLEQGPTANKDAKPTEKTAEKEDKSKATLGVKTIQGVTIDDKKLGTGPAAKKGDRVGMRYIGKLQKDGKQFDSNKKGKPFSFKLGTGEVIKGWDIGVVGMSVGSERRITIPAHLAYGSKGAGKDIPPNSTLVFDVKVIELNKGK</sequence>
<dbReference type="PANTHER" id="PTHR43811">
    <property type="entry name" value="FKBP-TYPE PEPTIDYL-PROLYL CIS-TRANS ISOMERASE FKPA"/>
    <property type="match status" value="1"/>
</dbReference>
<organism evidence="10 11">
    <name type="scientific">Friedmanniomyces endolithicus</name>
    <dbReference type="NCBI Taxonomy" id="329885"/>
    <lineage>
        <taxon>Eukaryota</taxon>
        <taxon>Fungi</taxon>
        <taxon>Dikarya</taxon>
        <taxon>Ascomycota</taxon>
        <taxon>Pezizomycotina</taxon>
        <taxon>Dothideomycetes</taxon>
        <taxon>Dothideomycetidae</taxon>
        <taxon>Mycosphaerellales</taxon>
        <taxon>Teratosphaeriaceae</taxon>
        <taxon>Friedmanniomyces</taxon>
    </lineage>
</organism>
<comment type="function">
    <text evidence="2">PPIase that acts as a histone chaperone. Histone proline isomerase that increases the rate of cis-trans isomerization at prolines on the histone H3 N-terminal tail. Proline isomerization influences H3 methylation thereby regulating gene expression.</text>
</comment>
<evidence type="ECO:0000256" key="7">
    <source>
        <dbReference type="PROSITE-ProRule" id="PRU00277"/>
    </source>
</evidence>
<dbReference type="InterPro" id="IPR041232">
    <property type="entry name" value="NPL"/>
</dbReference>
<feature type="compositionally biased region" description="Acidic residues" evidence="8">
    <location>
        <begin position="237"/>
        <end position="266"/>
    </location>
</feature>
<dbReference type="InterPro" id="IPR046357">
    <property type="entry name" value="PPIase_dom_sf"/>
</dbReference>
<evidence type="ECO:0000256" key="1">
    <source>
        <dbReference type="ARBA" id="ARBA00000971"/>
    </source>
</evidence>
<comment type="similarity">
    <text evidence="3">Belongs to the FKBP-type PPIase family. FKBP3/4 subfamily.</text>
</comment>
<dbReference type="EC" id="5.2.1.8" evidence="7"/>
<dbReference type="Proteomes" id="UP001168146">
    <property type="component" value="Unassembled WGS sequence"/>
</dbReference>
<dbReference type="PANTHER" id="PTHR43811:SF19">
    <property type="entry name" value="39 KDA FK506-BINDING NUCLEAR PROTEIN"/>
    <property type="match status" value="1"/>
</dbReference>
<feature type="compositionally biased region" description="Acidic residues" evidence="8">
    <location>
        <begin position="67"/>
        <end position="86"/>
    </location>
</feature>
<feature type="domain" description="PPIase FKBP-type" evidence="9">
    <location>
        <begin position="425"/>
        <end position="513"/>
    </location>
</feature>
<dbReference type="Pfam" id="PF00254">
    <property type="entry name" value="FKBP_C"/>
    <property type="match status" value="1"/>
</dbReference>
<dbReference type="InterPro" id="IPR001179">
    <property type="entry name" value="PPIase_FKBP_dom"/>
</dbReference>
<feature type="compositionally biased region" description="Acidic residues" evidence="8">
    <location>
        <begin position="94"/>
        <end position="104"/>
    </location>
</feature>
<evidence type="ECO:0000256" key="8">
    <source>
        <dbReference type="SAM" id="MobiDB-lite"/>
    </source>
</evidence>
<dbReference type="InterPro" id="IPR023566">
    <property type="entry name" value="PPIase_Fpr3/Fpr4-like"/>
</dbReference>
<dbReference type="SUPFAM" id="SSF54534">
    <property type="entry name" value="FKBP-like"/>
    <property type="match status" value="1"/>
</dbReference>